<dbReference type="OrthoDB" id="1417318at2"/>
<dbReference type="Proteomes" id="UP000198670">
    <property type="component" value="Unassembled WGS sequence"/>
</dbReference>
<reference evidence="1 2" key="1">
    <citation type="submission" date="2016-10" db="EMBL/GenBank/DDBJ databases">
        <authorList>
            <person name="de Groot N.N."/>
        </authorList>
    </citation>
    <scope>NUCLEOTIDE SEQUENCE [LARGE SCALE GENOMIC DNA]</scope>
    <source>
        <strain evidence="1 2">RK1</strain>
    </source>
</reference>
<protein>
    <recommendedName>
        <fullName evidence="3">Glycosyltransferase involved in LPS biosynthesis, GR25 family</fullName>
    </recommendedName>
</protein>
<proteinExistence type="predicted"/>
<sequence length="435" mass="50676">MNKIATFIVNLTERTDRLQHIKAEFNNRVEFDIVLIEATAHRIGALGLFDSFKRCVKQAQEADLDFVVLCEDDHTFTDAYSCEKFYNYLLFGIANECDILLGGVSGFKNASPITANIFWLEYFSGTQFFVMYRRFYRQFLNIKLEDTENIDFVISQKANRIFAIYPQISYQKNFGYSDVTTKNYRFNVEEYFRITESRFSKTISVATYFRKQIKISSDLDLGNLSIPLYIINNNDHREAVSLIEQFKNRKEFQSPIGNKSFVQGDDLEYWRAIVEIVSLATRNDDDVIVICHTEHVFTKYYDNVSFIQAIVRAHFLRSKIVLGGIYGDFSNIIFVDNNLFWVDRYVGSQFLVIFRSFFETLLLNSSFSKTDTVDAKLSSLTSNKLVLYPMISLNKKIENHIQKLNGSFDFSILRYSESEAKLAKLCKRYNTIVKQ</sequence>
<dbReference type="STRING" id="1477437.SAMN05444682_103479"/>
<evidence type="ECO:0000313" key="2">
    <source>
        <dbReference type="Proteomes" id="UP000198670"/>
    </source>
</evidence>
<dbReference type="EMBL" id="FOQO01000003">
    <property type="protein sequence ID" value="SFI38778.1"/>
    <property type="molecule type" value="Genomic_DNA"/>
</dbReference>
<evidence type="ECO:0000313" key="1">
    <source>
        <dbReference type="EMBL" id="SFI38778.1"/>
    </source>
</evidence>
<keyword evidence="2" id="KW-1185">Reference proteome</keyword>
<name>A0A1I3HSP0_9SPHI</name>
<accession>A0A1I3HSP0</accession>
<dbReference type="RefSeq" id="WP_143072887.1">
    <property type="nucleotide sequence ID" value="NZ_FOQO01000003.1"/>
</dbReference>
<gene>
    <name evidence="1" type="ORF">SAMN05444682_103479</name>
</gene>
<organism evidence="1 2">
    <name type="scientific">Parapedobacter indicus</name>
    <dbReference type="NCBI Taxonomy" id="1477437"/>
    <lineage>
        <taxon>Bacteria</taxon>
        <taxon>Pseudomonadati</taxon>
        <taxon>Bacteroidota</taxon>
        <taxon>Sphingobacteriia</taxon>
        <taxon>Sphingobacteriales</taxon>
        <taxon>Sphingobacteriaceae</taxon>
        <taxon>Parapedobacter</taxon>
    </lineage>
</organism>
<evidence type="ECO:0008006" key="3">
    <source>
        <dbReference type="Google" id="ProtNLM"/>
    </source>
</evidence>
<dbReference type="AlphaFoldDB" id="A0A1I3HSP0"/>